<dbReference type="AlphaFoldDB" id="A0A2S9WR71"/>
<dbReference type="SUPFAM" id="SSF52266">
    <property type="entry name" value="SGNH hydrolase"/>
    <property type="match status" value="1"/>
</dbReference>
<dbReference type="GO" id="GO:0016788">
    <property type="term" value="F:hydrolase activity, acting on ester bonds"/>
    <property type="evidence" value="ECO:0007669"/>
    <property type="project" value="UniProtKB-ARBA"/>
</dbReference>
<dbReference type="Gene3D" id="3.40.50.1110">
    <property type="entry name" value="SGNH hydrolase"/>
    <property type="match status" value="1"/>
</dbReference>
<name>A0A2S9WR71_9FLAO</name>
<organism evidence="2 3">
    <name type="scientific">Nonlabens agnitus</name>
    <dbReference type="NCBI Taxonomy" id="870484"/>
    <lineage>
        <taxon>Bacteria</taxon>
        <taxon>Pseudomonadati</taxon>
        <taxon>Bacteroidota</taxon>
        <taxon>Flavobacteriia</taxon>
        <taxon>Flavobacteriales</taxon>
        <taxon>Flavobacteriaceae</taxon>
        <taxon>Nonlabens</taxon>
    </lineage>
</organism>
<dbReference type="EMBL" id="MQUC01000003">
    <property type="protein sequence ID" value="PRP65971.1"/>
    <property type="molecule type" value="Genomic_DNA"/>
</dbReference>
<gene>
    <name evidence="2" type="ORF">BST86_02145</name>
</gene>
<dbReference type="InterPro" id="IPR014982">
    <property type="entry name" value="GSCFA"/>
</dbReference>
<accession>A0A2S9WR71</accession>
<feature type="domain" description="GSCFA" evidence="1">
    <location>
        <begin position="21"/>
        <end position="251"/>
    </location>
</feature>
<comment type="caution">
    <text evidence="2">The sequence shown here is derived from an EMBL/GenBank/DDBJ whole genome shotgun (WGS) entry which is preliminary data.</text>
</comment>
<dbReference type="InterPro" id="IPR036514">
    <property type="entry name" value="SGNH_hydro_sf"/>
</dbReference>
<keyword evidence="3" id="KW-1185">Reference proteome</keyword>
<evidence type="ECO:0000313" key="2">
    <source>
        <dbReference type="EMBL" id="PRP65971.1"/>
    </source>
</evidence>
<reference evidence="2 3" key="1">
    <citation type="submission" date="2016-11" db="EMBL/GenBank/DDBJ databases">
        <title>Trade-off between light-utilization and light-protection in marine flavobacteria.</title>
        <authorList>
            <person name="Kumagai Y."/>
        </authorList>
    </citation>
    <scope>NUCLEOTIDE SEQUENCE [LARGE SCALE GENOMIC DNA]</scope>
    <source>
        <strain evidence="2 3">JCM 17109</strain>
    </source>
</reference>
<dbReference type="RefSeq" id="WP_105981833.1">
    <property type="nucleotide sequence ID" value="NZ_MQUC01000003.1"/>
</dbReference>
<dbReference type="OrthoDB" id="9807687at2"/>
<evidence type="ECO:0000259" key="1">
    <source>
        <dbReference type="Pfam" id="PF08885"/>
    </source>
</evidence>
<protein>
    <submittedName>
        <fullName evidence="2">GSCFA domain containing protein</fullName>
    </submittedName>
</protein>
<dbReference type="Pfam" id="PF08885">
    <property type="entry name" value="GSCFA"/>
    <property type="match status" value="1"/>
</dbReference>
<sequence>MKFTTHFEIETIKKPLDHHDRVVLMGSCFSQNICDKLSHYGFKALVNPFGVIFNPYSLMLLMKKSIYGDFSMDDVNGNFSYLAHSDLNAANASEVLIQLQDAGQVLKKHLEKASHVILTLGTAWIYELQKTGQIVANCHQQPQKLFSKRLLSIREMEEALQRIEFLIKKVNPAAQLIYTLSPVRHTKDGMVENARSKARLHEAIQQSCDGRDPYYFPAYEILMDELRDYRFYASDMIHPNATAVDYVWLRFRESVLHQNTVNAIKAIEKHQKLAGHKPKDIEAHALHVEQSRRQLLSKFPYLQL</sequence>
<evidence type="ECO:0000313" key="3">
    <source>
        <dbReference type="Proteomes" id="UP000239532"/>
    </source>
</evidence>
<dbReference type="Proteomes" id="UP000239532">
    <property type="component" value="Unassembled WGS sequence"/>
</dbReference>
<proteinExistence type="predicted"/>